<proteinExistence type="predicted"/>
<name>A0ABY8VTY6_9CORY</name>
<organism evidence="1 2">
    <name type="scientific">Corynebacterium suedekumii</name>
    <dbReference type="NCBI Taxonomy" id="3049801"/>
    <lineage>
        <taxon>Bacteria</taxon>
        <taxon>Bacillati</taxon>
        <taxon>Actinomycetota</taxon>
        <taxon>Actinomycetes</taxon>
        <taxon>Mycobacteriales</taxon>
        <taxon>Corynebacteriaceae</taxon>
        <taxon>Corynebacterium</taxon>
    </lineage>
</organism>
<reference evidence="1 2" key="1">
    <citation type="submission" date="2023-05" db="EMBL/GenBank/DDBJ databases">
        <title>Corynebacterium suedekumii sp. nov. and Corynebacterium breve sp. nov. isolated from raw cow's milk.</title>
        <authorList>
            <person name="Baer M.K."/>
            <person name="Mehl L."/>
            <person name="Hellmuth R."/>
            <person name="Marke G."/>
            <person name="Lipski A."/>
        </authorList>
    </citation>
    <scope>NUCLEOTIDE SEQUENCE [LARGE SCALE GENOMIC DNA]</scope>
    <source>
        <strain evidence="1 2">LM112</strain>
    </source>
</reference>
<evidence type="ECO:0000313" key="1">
    <source>
        <dbReference type="EMBL" id="WIM71613.1"/>
    </source>
</evidence>
<keyword evidence="2" id="KW-1185">Reference proteome</keyword>
<sequence length="66" mass="7741">MREDYPSAEIAELYANPKLNDMARYLSTLILLRRPAVSRRRFPRWLVYSSSYSCACSISLTPFVMY</sequence>
<dbReference type="EMBL" id="CP126970">
    <property type="protein sequence ID" value="WIM71613.1"/>
    <property type="molecule type" value="Genomic_DNA"/>
</dbReference>
<evidence type="ECO:0000313" key="2">
    <source>
        <dbReference type="Proteomes" id="UP001238805"/>
    </source>
</evidence>
<accession>A0ABY8VTY6</accession>
<dbReference type="Proteomes" id="UP001238805">
    <property type="component" value="Chromosome"/>
</dbReference>
<protein>
    <submittedName>
        <fullName evidence="1">Uncharacterized protein</fullName>
    </submittedName>
</protein>
<gene>
    <name evidence="1" type="ORF">QP029_06940</name>
</gene>